<dbReference type="PANTHER" id="PTHR45803:SF5">
    <property type="entry name" value="SOX100B"/>
    <property type="match status" value="1"/>
</dbReference>
<evidence type="ECO:0000313" key="9">
    <source>
        <dbReference type="EMBL" id="KAK5642521.1"/>
    </source>
</evidence>
<dbReference type="Pfam" id="PF00505">
    <property type="entry name" value="HMG_box"/>
    <property type="match status" value="1"/>
</dbReference>
<evidence type="ECO:0000256" key="6">
    <source>
        <dbReference type="PROSITE-ProRule" id="PRU00267"/>
    </source>
</evidence>
<dbReference type="GO" id="GO:0000981">
    <property type="term" value="F:DNA-binding transcription factor activity, RNA polymerase II-specific"/>
    <property type="evidence" value="ECO:0007669"/>
    <property type="project" value="TreeGrafter"/>
</dbReference>
<feature type="domain" description="HMG box" evidence="8">
    <location>
        <begin position="85"/>
        <end position="153"/>
    </location>
</feature>
<evidence type="ECO:0000256" key="1">
    <source>
        <dbReference type="ARBA" id="ARBA00004123"/>
    </source>
</evidence>
<dbReference type="FunFam" id="1.10.30.10:FF:000004">
    <property type="entry name" value="Transcription factor SOX-10"/>
    <property type="match status" value="1"/>
</dbReference>
<dbReference type="GO" id="GO:0005634">
    <property type="term" value="C:nucleus"/>
    <property type="evidence" value="ECO:0007669"/>
    <property type="project" value="UniProtKB-SubCell"/>
</dbReference>
<evidence type="ECO:0000256" key="7">
    <source>
        <dbReference type="SAM" id="MobiDB-lite"/>
    </source>
</evidence>
<dbReference type="EMBL" id="JAVRBK010000006">
    <property type="protein sequence ID" value="KAK5642521.1"/>
    <property type="molecule type" value="Genomic_DNA"/>
</dbReference>
<sequence length="398" mass="44498">MLSSGNLVRSSPMPINSTTAASIAAASVASIINETSSSSSISTAENASLDKSEINEAVSKVLRGYDWSLVPIATKASSDKRKLHVKRPMNAFMVWAQAARRKLADQYPQLHNAELSKTLGKLWRLLNDADKKPFVEEAERLRVIHKRDHPDYKYQPRRRKQNKGSPDSLHQLPHGQNVTFSRCLKQEDSPCSPRSQNSTSPSSCSSPQSPSLSSGQPLRHCMEQAGGSIDFNRLPDLDNSYIPEDCLDSHDLDQYLPQDNSHAFPANVYHETYKRNMDEDESNNNTNKSKKMCVDTMAQAHEAFDEHASPLPFIRYHELQPTNPLGKNERYVPPPTTSVFGYNHLSTSSGYYTNSGHHQYLPPYQYLPQRSTVFGNPSMAAYGVNSATTSDTWSPYSM</sequence>
<dbReference type="InterPro" id="IPR036910">
    <property type="entry name" value="HMG_box_dom_sf"/>
</dbReference>
<keyword evidence="4" id="KW-0804">Transcription</keyword>
<evidence type="ECO:0000256" key="3">
    <source>
        <dbReference type="ARBA" id="ARBA00023125"/>
    </source>
</evidence>
<feature type="DNA-binding region" description="HMG box" evidence="6">
    <location>
        <begin position="85"/>
        <end position="153"/>
    </location>
</feature>
<reference evidence="9 10" key="1">
    <citation type="journal article" date="2024" name="Insects">
        <title>An Improved Chromosome-Level Genome Assembly of the Firefly Pyrocoelia pectoralis.</title>
        <authorList>
            <person name="Fu X."/>
            <person name="Meyer-Rochow V.B."/>
            <person name="Ballantyne L."/>
            <person name="Zhu X."/>
        </authorList>
    </citation>
    <scope>NUCLEOTIDE SEQUENCE [LARGE SCALE GENOMIC DNA]</scope>
    <source>
        <strain evidence="9">XCY_ONT2</strain>
    </source>
</reference>
<name>A0AAN7VBK4_9COLE</name>
<dbReference type="CDD" id="cd22031">
    <property type="entry name" value="HMG-box_SoxE"/>
    <property type="match status" value="1"/>
</dbReference>
<comment type="caution">
    <text evidence="9">The sequence shown here is derived from an EMBL/GenBank/DDBJ whole genome shotgun (WGS) entry which is preliminary data.</text>
</comment>
<dbReference type="Proteomes" id="UP001329430">
    <property type="component" value="Chromosome 6"/>
</dbReference>
<feature type="compositionally biased region" description="Low complexity" evidence="7">
    <location>
        <begin position="192"/>
        <end position="217"/>
    </location>
</feature>
<accession>A0AAN7VBK4</accession>
<evidence type="ECO:0000256" key="5">
    <source>
        <dbReference type="ARBA" id="ARBA00023242"/>
    </source>
</evidence>
<protein>
    <recommendedName>
        <fullName evidence="8">HMG box domain-containing protein</fullName>
    </recommendedName>
</protein>
<evidence type="ECO:0000256" key="2">
    <source>
        <dbReference type="ARBA" id="ARBA00023015"/>
    </source>
</evidence>
<keyword evidence="3 6" id="KW-0238">DNA-binding</keyword>
<dbReference type="InterPro" id="IPR050917">
    <property type="entry name" value="SOX_TF"/>
</dbReference>
<dbReference type="Gene3D" id="1.10.30.10">
    <property type="entry name" value="High mobility group box domain"/>
    <property type="match status" value="1"/>
</dbReference>
<dbReference type="GO" id="GO:0000978">
    <property type="term" value="F:RNA polymerase II cis-regulatory region sequence-specific DNA binding"/>
    <property type="evidence" value="ECO:0007669"/>
    <property type="project" value="TreeGrafter"/>
</dbReference>
<dbReference type="PROSITE" id="PS50118">
    <property type="entry name" value="HMG_BOX_2"/>
    <property type="match status" value="1"/>
</dbReference>
<proteinExistence type="predicted"/>
<comment type="subcellular location">
    <subcellularLocation>
        <location evidence="1">Nucleus</location>
    </subcellularLocation>
</comment>
<organism evidence="9 10">
    <name type="scientific">Pyrocoelia pectoralis</name>
    <dbReference type="NCBI Taxonomy" id="417401"/>
    <lineage>
        <taxon>Eukaryota</taxon>
        <taxon>Metazoa</taxon>
        <taxon>Ecdysozoa</taxon>
        <taxon>Arthropoda</taxon>
        <taxon>Hexapoda</taxon>
        <taxon>Insecta</taxon>
        <taxon>Pterygota</taxon>
        <taxon>Neoptera</taxon>
        <taxon>Endopterygota</taxon>
        <taxon>Coleoptera</taxon>
        <taxon>Polyphaga</taxon>
        <taxon>Elateriformia</taxon>
        <taxon>Elateroidea</taxon>
        <taxon>Lampyridae</taxon>
        <taxon>Lampyrinae</taxon>
        <taxon>Pyrocoelia</taxon>
    </lineage>
</organism>
<dbReference type="AlphaFoldDB" id="A0AAN7VBK4"/>
<evidence type="ECO:0000256" key="4">
    <source>
        <dbReference type="ARBA" id="ARBA00023163"/>
    </source>
</evidence>
<dbReference type="SMART" id="SM00398">
    <property type="entry name" value="HMG"/>
    <property type="match status" value="1"/>
</dbReference>
<dbReference type="SUPFAM" id="SSF47095">
    <property type="entry name" value="HMG-box"/>
    <property type="match status" value="1"/>
</dbReference>
<evidence type="ECO:0000313" key="10">
    <source>
        <dbReference type="Proteomes" id="UP001329430"/>
    </source>
</evidence>
<feature type="region of interest" description="Disordered" evidence="7">
    <location>
        <begin position="147"/>
        <end position="219"/>
    </location>
</feature>
<dbReference type="Pfam" id="PF12444">
    <property type="entry name" value="Sox_N"/>
    <property type="match status" value="1"/>
</dbReference>
<evidence type="ECO:0000259" key="8">
    <source>
        <dbReference type="PROSITE" id="PS50118"/>
    </source>
</evidence>
<dbReference type="PANTHER" id="PTHR45803">
    <property type="entry name" value="SOX100B"/>
    <property type="match status" value="1"/>
</dbReference>
<gene>
    <name evidence="9" type="ORF">RI129_008688</name>
</gene>
<keyword evidence="10" id="KW-1185">Reference proteome</keyword>
<keyword evidence="5 6" id="KW-0539">Nucleus</keyword>
<dbReference type="InterPro" id="IPR009071">
    <property type="entry name" value="HMG_box_dom"/>
</dbReference>
<dbReference type="InterPro" id="IPR022151">
    <property type="entry name" value="Sox_N"/>
</dbReference>
<keyword evidence="2" id="KW-0805">Transcription regulation</keyword>